<keyword evidence="6" id="KW-0464">Manganese</keyword>
<name>M7N8X4_9BACT</name>
<evidence type="ECO:0000313" key="9">
    <source>
        <dbReference type="Proteomes" id="UP000011910"/>
    </source>
</evidence>
<keyword evidence="5" id="KW-0460">Magnesium</keyword>
<comment type="cofactor">
    <cofactor evidence="1">
        <name>Mn(2+)</name>
        <dbReference type="ChEBI" id="CHEBI:29035"/>
    </cofactor>
</comment>
<dbReference type="InterPro" id="IPR015797">
    <property type="entry name" value="NUDIX_hydrolase-like_dom_sf"/>
</dbReference>
<keyword evidence="3" id="KW-0479">Metal-binding</keyword>
<evidence type="ECO:0000256" key="3">
    <source>
        <dbReference type="ARBA" id="ARBA00022723"/>
    </source>
</evidence>
<comment type="cofactor">
    <cofactor evidence="2">
        <name>Mg(2+)</name>
        <dbReference type="ChEBI" id="CHEBI:18420"/>
    </cofactor>
</comment>
<dbReference type="eggNOG" id="COG0494">
    <property type="taxonomic scope" value="Bacteria"/>
</dbReference>
<dbReference type="RefSeq" id="WP_009194582.1">
    <property type="nucleotide sequence ID" value="NZ_AODQ01000020.1"/>
</dbReference>
<dbReference type="PANTHER" id="PTHR12992">
    <property type="entry name" value="NUDIX HYDROLASE"/>
    <property type="match status" value="1"/>
</dbReference>
<evidence type="ECO:0000256" key="2">
    <source>
        <dbReference type="ARBA" id="ARBA00001946"/>
    </source>
</evidence>
<protein>
    <submittedName>
        <fullName evidence="8">Putative NUDIX hydrolase</fullName>
    </submittedName>
</protein>
<organism evidence="8 9">
    <name type="scientific">Cesiribacter andamanensis AMV16</name>
    <dbReference type="NCBI Taxonomy" id="1279009"/>
    <lineage>
        <taxon>Bacteria</taxon>
        <taxon>Pseudomonadati</taxon>
        <taxon>Bacteroidota</taxon>
        <taxon>Cytophagia</taxon>
        <taxon>Cytophagales</taxon>
        <taxon>Cesiribacteraceae</taxon>
        <taxon>Cesiribacter</taxon>
    </lineage>
</organism>
<dbReference type="Gene3D" id="3.90.79.10">
    <property type="entry name" value="Nucleoside Triphosphate Pyrophosphohydrolase"/>
    <property type="match status" value="1"/>
</dbReference>
<dbReference type="SUPFAM" id="SSF55811">
    <property type="entry name" value="Nudix"/>
    <property type="match status" value="1"/>
</dbReference>
<feature type="domain" description="Nudix hydrolase" evidence="7">
    <location>
        <begin position="43"/>
        <end position="178"/>
    </location>
</feature>
<dbReference type="InterPro" id="IPR045121">
    <property type="entry name" value="CoAse"/>
</dbReference>
<accession>M7N8X4</accession>
<comment type="caution">
    <text evidence="8">The sequence shown here is derived from an EMBL/GenBank/DDBJ whole genome shotgun (WGS) entry which is preliminary data.</text>
</comment>
<dbReference type="Proteomes" id="UP000011910">
    <property type="component" value="Unassembled WGS sequence"/>
</dbReference>
<dbReference type="PANTHER" id="PTHR12992:SF11">
    <property type="entry name" value="MITOCHONDRIAL COENZYME A DIPHOSPHATASE NUDT8"/>
    <property type="match status" value="1"/>
</dbReference>
<proteinExistence type="predicted"/>
<dbReference type="AlphaFoldDB" id="M7N8X4"/>
<evidence type="ECO:0000256" key="4">
    <source>
        <dbReference type="ARBA" id="ARBA00022801"/>
    </source>
</evidence>
<dbReference type="PROSITE" id="PS51462">
    <property type="entry name" value="NUDIX"/>
    <property type="match status" value="1"/>
</dbReference>
<dbReference type="CDD" id="cd03426">
    <property type="entry name" value="NUDIX_CoAse_Nudt7"/>
    <property type="match status" value="1"/>
</dbReference>
<dbReference type="InterPro" id="IPR000086">
    <property type="entry name" value="NUDIX_hydrolase_dom"/>
</dbReference>
<evidence type="ECO:0000256" key="5">
    <source>
        <dbReference type="ARBA" id="ARBA00022842"/>
    </source>
</evidence>
<dbReference type="Pfam" id="PF00293">
    <property type="entry name" value="NUDIX"/>
    <property type="match status" value="1"/>
</dbReference>
<dbReference type="PATRIC" id="fig|1279009.4.peg.1191"/>
<dbReference type="EMBL" id="AODQ01000020">
    <property type="protein sequence ID" value="EMR03661.1"/>
    <property type="molecule type" value="Genomic_DNA"/>
</dbReference>
<evidence type="ECO:0000259" key="7">
    <source>
        <dbReference type="PROSITE" id="PS51462"/>
    </source>
</evidence>
<sequence>MEQFIDALRKRLQEPLPGIQAQARMTPELDRDVRFKIKARPDARRGSVLLLLYPQGGSFWFPLMQRPTYEGHHSGQVSLPGGKSEPGDPDRIYTALRETQEEMGIPMEQVQVLGTLSELYIPPSNFVVLPVIGYLPVQPLFVPDPLEVEQVLEVPLKDLLEENLIKFTDAPPGARFRIQTPYYPLQERVVWGATAMMLSEFIMVVEEVQQQLPLP</sequence>
<evidence type="ECO:0000256" key="6">
    <source>
        <dbReference type="ARBA" id="ARBA00023211"/>
    </source>
</evidence>
<evidence type="ECO:0000256" key="1">
    <source>
        <dbReference type="ARBA" id="ARBA00001936"/>
    </source>
</evidence>
<keyword evidence="4 8" id="KW-0378">Hydrolase</keyword>
<reference evidence="8 9" key="1">
    <citation type="journal article" date="2013" name="Genome Announc.">
        <title>Draft Genome Sequence of Cesiribacter andamanensis Strain AMV16T, Isolated from a Soil Sample from a Mud Volcano in the Andaman Islands, India.</title>
        <authorList>
            <person name="Shivaji S."/>
            <person name="Ara S."/>
            <person name="Begum Z."/>
            <person name="Srinivas T.N."/>
            <person name="Singh A."/>
            <person name="Kumar Pinnaka A."/>
        </authorList>
    </citation>
    <scope>NUCLEOTIDE SEQUENCE [LARGE SCALE GENOMIC DNA]</scope>
    <source>
        <strain evidence="8 9">AMV16</strain>
    </source>
</reference>
<dbReference type="STRING" id="1279009.ADICEAN_01182"/>
<dbReference type="GO" id="GO:0046872">
    <property type="term" value="F:metal ion binding"/>
    <property type="evidence" value="ECO:0007669"/>
    <property type="project" value="UniProtKB-KW"/>
</dbReference>
<dbReference type="GO" id="GO:0010945">
    <property type="term" value="F:coenzyme A diphosphatase activity"/>
    <property type="evidence" value="ECO:0007669"/>
    <property type="project" value="InterPro"/>
</dbReference>
<gene>
    <name evidence="8" type="ORF">ADICEAN_01182</name>
</gene>
<keyword evidence="9" id="KW-1185">Reference proteome</keyword>
<evidence type="ECO:0000313" key="8">
    <source>
        <dbReference type="EMBL" id="EMR03661.1"/>
    </source>
</evidence>